<feature type="non-terminal residue" evidence="2">
    <location>
        <position position="1"/>
    </location>
</feature>
<protein>
    <submittedName>
        <fullName evidence="2">WD40 repeat-like protein</fullName>
    </submittedName>
</protein>
<feature type="non-terminal residue" evidence="2">
    <location>
        <position position="406"/>
    </location>
</feature>
<dbReference type="Gene3D" id="2.130.10.10">
    <property type="entry name" value="YVTN repeat-like/Quinoprotein amine dehydrogenase"/>
    <property type="match status" value="1"/>
</dbReference>
<feature type="compositionally biased region" description="Polar residues" evidence="1">
    <location>
        <begin position="388"/>
        <end position="398"/>
    </location>
</feature>
<evidence type="ECO:0000256" key="1">
    <source>
        <dbReference type="SAM" id="MobiDB-lite"/>
    </source>
</evidence>
<proteinExistence type="predicted"/>
<reference evidence="2" key="1">
    <citation type="journal article" date="2020" name="Stud. Mycol.">
        <title>101 Dothideomycetes genomes: a test case for predicting lifestyles and emergence of pathogens.</title>
        <authorList>
            <person name="Haridas S."/>
            <person name="Albert R."/>
            <person name="Binder M."/>
            <person name="Bloem J."/>
            <person name="Labutti K."/>
            <person name="Salamov A."/>
            <person name="Andreopoulos B."/>
            <person name="Baker S."/>
            <person name="Barry K."/>
            <person name="Bills G."/>
            <person name="Bluhm B."/>
            <person name="Cannon C."/>
            <person name="Castanera R."/>
            <person name="Culley D."/>
            <person name="Daum C."/>
            <person name="Ezra D."/>
            <person name="Gonzalez J."/>
            <person name="Henrissat B."/>
            <person name="Kuo A."/>
            <person name="Liang C."/>
            <person name="Lipzen A."/>
            <person name="Lutzoni F."/>
            <person name="Magnuson J."/>
            <person name="Mondo S."/>
            <person name="Nolan M."/>
            <person name="Ohm R."/>
            <person name="Pangilinan J."/>
            <person name="Park H.-J."/>
            <person name="Ramirez L."/>
            <person name="Alfaro M."/>
            <person name="Sun H."/>
            <person name="Tritt A."/>
            <person name="Yoshinaga Y."/>
            <person name="Zwiers L.-H."/>
            <person name="Turgeon B."/>
            <person name="Goodwin S."/>
            <person name="Spatafora J."/>
            <person name="Crous P."/>
            <person name="Grigoriev I."/>
        </authorList>
    </citation>
    <scope>NUCLEOTIDE SEQUENCE</scope>
    <source>
        <strain evidence="2">CBS 675.92</strain>
    </source>
</reference>
<evidence type="ECO:0000313" key="2">
    <source>
        <dbReference type="EMBL" id="KAF1956158.1"/>
    </source>
</evidence>
<organism evidence="2 3">
    <name type="scientific">Byssothecium circinans</name>
    <dbReference type="NCBI Taxonomy" id="147558"/>
    <lineage>
        <taxon>Eukaryota</taxon>
        <taxon>Fungi</taxon>
        <taxon>Dikarya</taxon>
        <taxon>Ascomycota</taxon>
        <taxon>Pezizomycotina</taxon>
        <taxon>Dothideomycetes</taxon>
        <taxon>Pleosporomycetidae</taxon>
        <taxon>Pleosporales</taxon>
        <taxon>Massarineae</taxon>
        <taxon>Massarinaceae</taxon>
        <taxon>Byssothecium</taxon>
    </lineage>
</organism>
<gene>
    <name evidence="2" type="ORF">CC80DRAFT_373893</name>
</gene>
<dbReference type="SUPFAM" id="SSF50978">
    <property type="entry name" value="WD40 repeat-like"/>
    <property type="match status" value="1"/>
</dbReference>
<feature type="region of interest" description="Disordered" evidence="1">
    <location>
        <begin position="373"/>
        <end position="406"/>
    </location>
</feature>
<sequence>IQDAQISPDGSCIFTADASRKFTVYPFNPYMLDDEPTRGLEPYAVFQATDPIWSFAVNPRFDLNDMHKTTVLLGCRDQYVHLYNALYNMSKFSQGRPCQDPALPVDISHKLAAYKMVCPLTEAIHSPLSLAYSHCGNYFYAGHQDVISIFDMDRKDKPMTDIRTIPSKRNKLKGGGRGFKGHITALALSPSTPYYNAGVLAAGSRTRYVGLYDGNTGQEVTHFDLPDIMSSTTIHDRDVKGVEGKGVTHMKWSYDGIYLCIAERKSDTILIYDSRNFSLALGHCAGRKALTNQKLGFDIRITADIYGDVDQQVWAGGTDGMVRVWKEPWLKEGAMEADEVIDVGGPGEGAVVASLAHGDGRAVVVAKGACEIEKSKKSKRSGKKKTDSTASSRLSQWGSLDILRLG</sequence>
<dbReference type="InterPro" id="IPR015943">
    <property type="entry name" value="WD40/YVTN_repeat-like_dom_sf"/>
</dbReference>
<dbReference type="OrthoDB" id="239865at2759"/>
<accession>A0A6A5TUQ1</accession>
<dbReference type="AlphaFoldDB" id="A0A6A5TUQ1"/>
<dbReference type="InterPro" id="IPR051150">
    <property type="entry name" value="SWT21/TCAB1_mRNA_Telomere"/>
</dbReference>
<dbReference type="EMBL" id="ML976992">
    <property type="protein sequence ID" value="KAF1956158.1"/>
    <property type="molecule type" value="Genomic_DNA"/>
</dbReference>
<dbReference type="PANTHER" id="PTHR13211">
    <property type="entry name" value="TELOMERASE CAJAL BODY PROTEIN 1"/>
    <property type="match status" value="1"/>
</dbReference>
<dbReference type="InterPro" id="IPR036322">
    <property type="entry name" value="WD40_repeat_dom_sf"/>
</dbReference>
<dbReference type="Proteomes" id="UP000800035">
    <property type="component" value="Unassembled WGS sequence"/>
</dbReference>
<name>A0A6A5TUQ1_9PLEO</name>
<evidence type="ECO:0000313" key="3">
    <source>
        <dbReference type="Proteomes" id="UP000800035"/>
    </source>
</evidence>
<keyword evidence="3" id="KW-1185">Reference proteome</keyword>
<dbReference type="PANTHER" id="PTHR13211:SF0">
    <property type="entry name" value="TELOMERASE CAJAL BODY PROTEIN 1"/>
    <property type="match status" value="1"/>
</dbReference>